<dbReference type="EMBL" id="UINC01184444">
    <property type="protein sequence ID" value="SVD95664.1"/>
    <property type="molecule type" value="Genomic_DNA"/>
</dbReference>
<feature type="non-terminal residue" evidence="1">
    <location>
        <position position="86"/>
    </location>
</feature>
<proteinExistence type="predicted"/>
<sequence length="86" mass="9156">MLLAMNLQTRRSFLNQASVGIGSAALTSMLAGRSIHGAPPAWPAHLPSHAGLIPKAKRVIFLCMAGGPSHLETLDDKPKLREMDGK</sequence>
<evidence type="ECO:0000313" key="1">
    <source>
        <dbReference type="EMBL" id="SVD95664.1"/>
    </source>
</evidence>
<gene>
    <name evidence="1" type="ORF">METZ01_LOCUS448518</name>
</gene>
<dbReference type="Pfam" id="PF07394">
    <property type="entry name" value="DUF1501"/>
    <property type="match status" value="1"/>
</dbReference>
<dbReference type="InterPro" id="IPR019546">
    <property type="entry name" value="TAT_signal_bac_arc"/>
</dbReference>
<dbReference type="AlphaFoldDB" id="A0A382ZJH3"/>
<reference evidence="1" key="1">
    <citation type="submission" date="2018-05" db="EMBL/GenBank/DDBJ databases">
        <authorList>
            <person name="Lanie J.A."/>
            <person name="Ng W.-L."/>
            <person name="Kazmierczak K.M."/>
            <person name="Andrzejewski T.M."/>
            <person name="Davidsen T.M."/>
            <person name="Wayne K.J."/>
            <person name="Tettelin H."/>
            <person name="Glass J.I."/>
            <person name="Rusch D."/>
            <person name="Podicherti R."/>
            <person name="Tsui H.-C.T."/>
            <person name="Winkler M.E."/>
        </authorList>
    </citation>
    <scope>NUCLEOTIDE SEQUENCE</scope>
</reference>
<protein>
    <submittedName>
        <fullName evidence="1">Uncharacterized protein</fullName>
    </submittedName>
</protein>
<organism evidence="1">
    <name type="scientific">marine metagenome</name>
    <dbReference type="NCBI Taxonomy" id="408172"/>
    <lineage>
        <taxon>unclassified sequences</taxon>
        <taxon>metagenomes</taxon>
        <taxon>ecological metagenomes</taxon>
    </lineage>
</organism>
<name>A0A382ZJH3_9ZZZZ</name>
<dbReference type="InterPro" id="IPR010869">
    <property type="entry name" value="DUF1501"/>
</dbReference>
<accession>A0A382ZJH3</accession>
<dbReference type="NCBIfam" id="TIGR01409">
    <property type="entry name" value="TAT_signal_seq"/>
    <property type="match status" value="1"/>
</dbReference>